<organism evidence="2 3">
    <name type="scientific">Methylobacillus flagellatus (strain ATCC 51484 / DSM 6875 / VKM B-1610 / KT)</name>
    <dbReference type="NCBI Taxonomy" id="265072"/>
    <lineage>
        <taxon>Bacteria</taxon>
        <taxon>Pseudomonadati</taxon>
        <taxon>Pseudomonadota</taxon>
        <taxon>Betaproteobacteria</taxon>
        <taxon>Nitrosomonadales</taxon>
        <taxon>Methylophilaceae</taxon>
        <taxon>Methylobacillus</taxon>
    </lineage>
</organism>
<dbReference type="HOGENOM" id="CLU_148568_5_0_4"/>
<evidence type="ECO:0000313" key="2">
    <source>
        <dbReference type="EMBL" id="ABE49307.1"/>
    </source>
</evidence>
<dbReference type="eggNOG" id="COG4104">
    <property type="taxonomic scope" value="Bacteria"/>
</dbReference>
<dbReference type="RefSeq" id="WP_011479260.1">
    <property type="nucleotide sequence ID" value="NC_007947.1"/>
</dbReference>
<sequence length="89" mass="8844">MKPAARMGDMLMHILLPTQPIKPINTGIATVLIGGKPGACRGHGNGIDIIVQGSSTVFINGLPAARVGDMTGTGGIVMGPGAVNVLIGG</sequence>
<name>Q1H2I0_METFK</name>
<dbReference type="EMBL" id="CP000284">
    <property type="protein sequence ID" value="ABE49307.1"/>
    <property type="molecule type" value="Genomic_DNA"/>
</dbReference>
<dbReference type="Pfam" id="PF05488">
    <property type="entry name" value="PAAR_motif"/>
    <property type="match status" value="1"/>
</dbReference>
<dbReference type="STRING" id="265072.Mfla_0895"/>
<evidence type="ECO:0000313" key="1">
    <source>
        <dbReference type="EMBL" id="ABE49163.1"/>
    </source>
</evidence>
<dbReference type="Gene3D" id="2.60.200.60">
    <property type="match status" value="1"/>
</dbReference>
<protein>
    <submittedName>
        <fullName evidence="2">PAAR</fullName>
    </submittedName>
</protein>
<dbReference type="OrthoDB" id="9807902at2"/>
<accession>Q1H2I0</accession>
<keyword evidence="3" id="KW-1185">Reference proteome</keyword>
<dbReference type="EMBL" id="CP000284">
    <property type="protein sequence ID" value="ABE49163.1"/>
    <property type="molecule type" value="Genomic_DNA"/>
</dbReference>
<dbReference type="KEGG" id="mfa:Mfla_1039"/>
<evidence type="ECO:0000313" key="3">
    <source>
        <dbReference type="Proteomes" id="UP000002440"/>
    </source>
</evidence>
<gene>
    <name evidence="1" type="ordered locus">Mfla_0895</name>
    <name evidence="2" type="ordered locus">Mfla_1039</name>
</gene>
<dbReference type="KEGG" id="mfa:Mfla_0895"/>
<proteinExistence type="predicted"/>
<dbReference type="Proteomes" id="UP000002440">
    <property type="component" value="Chromosome"/>
</dbReference>
<dbReference type="AlphaFoldDB" id="Q1H2I0"/>
<reference evidence="2 3" key="1">
    <citation type="submission" date="2006-03" db="EMBL/GenBank/DDBJ databases">
        <title>Complete sequence of Methylobacillus flagellatus KT.</title>
        <authorList>
            <consortium name="US DOE Joint Genome Institute"/>
            <person name="Copeland A."/>
            <person name="Lucas S."/>
            <person name="Lapidus A."/>
            <person name="Barry K."/>
            <person name="Detter J.C."/>
            <person name="Glavina del Rio T."/>
            <person name="Hammon N."/>
            <person name="Israni S."/>
            <person name="Dalin E."/>
            <person name="Tice H."/>
            <person name="Pitluck S."/>
            <person name="Brettin T."/>
            <person name="Bruce D."/>
            <person name="Han C."/>
            <person name="Tapia R."/>
            <person name="Saunders E."/>
            <person name="Gilna P."/>
            <person name="Schmutz J."/>
            <person name="Larimer F."/>
            <person name="Land M."/>
            <person name="Kyrpides N."/>
            <person name="Anderson I."/>
            <person name="Richardson P."/>
        </authorList>
    </citation>
    <scope>NUCLEOTIDE SEQUENCE [LARGE SCALE GENOMIC DNA]</scope>
    <source>
        <strain evidence="2">KT</strain>
        <strain evidence="3">KT / ATCC 51484 / DSM 6875</strain>
    </source>
</reference>
<dbReference type="InterPro" id="IPR008727">
    <property type="entry name" value="PAAR_motif"/>
</dbReference>